<evidence type="ECO:0000313" key="1">
    <source>
        <dbReference type="EMBL" id="QAT88757.1"/>
    </source>
</evidence>
<evidence type="ECO:0000313" key="2">
    <source>
        <dbReference type="Proteomes" id="UP000288758"/>
    </source>
</evidence>
<dbReference type="Proteomes" id="UP000288758">
    <property type="component" value="Chromosome"/>
</dbReference>
<dbReference type="AlphaFoldDB" id="A0A410S3G8"/>
<name>A0A410S3G8_CORCK</name>
<dbReference type="EMBL" id="CP034669">
    <property type="protein sequence ID" value="QAT88757.1"/>
    <property type="molecule type" value="Genomic_DNA"/>
</dbReference>
<proteinExistence type="predicted"/>
<gene>
    <name evidence="1" type="ORF">EJ065_7232</name>
</gene>
<reference evidence="1 2" key="1">
    <citation type="submission" date="2018-12" db="EMBL/GenBank/DDBJ databases">
        <title>Complete Genome Sequence of the Corallopyronin A producing Myxobacterium Corallococcus coralloides B035.</title>
        <authorList>
            <person name="Bouhired S.M."/>
            <person name="Rupp O."/>
            <person name="Blom J."/>
            <person name="Schaeberle T.F."/>
            <person name="Kehraus S."/>
            <person name="Schiefer A."/>
            <person name="Pfarr K."/>
            <person name="Goesmann A."/>
            <person name="Hoerauf A."/>
            <person name="Koenig G.M."/>
        </authorList>
    </citation>
    <scope>NUCLEOTIDE SEQUENCE [LARGE SCALE GENOMIC DNA]</scope>
    <source>
        <strain evidence="1 2">B035</strain>
    </source>
</reference>
<sequence length="30" mass="3176">MYIQSEIVRVSAATDKCTCSNGMGVIVVAE</sequence>
<protein>
    <submittedName>
        <fullName evidence="1">Uncharacterized protein</fullName>
    </submittedName>
</protein>
<accession>A0A410S3G8</accession>
<organism evidence="1 2">
    <name type="scientific">Corallococcus coralloides</name>
    <name type="common">Myxococcus coralloides</name>
    <dbReference type="NCBI Taxonomy" id="184914"/>
    <lineage>
        <taxon>Bacteria</taxon>
        <taxon>Pseudomonadati</taxon>
        <taxon>Myxococcota</taxon>
        <taxon>Myxococcia</taxon>
        <taxon>Myxococcales</taxon>
        <taxon>Cystobacterineae</taxon>
        <taxon>Myxococcaceae</taxon>
        <taxon>Corallococcus</taxon>
    </lineage>
</organism>